<dbReference type="Proteomes" id="UP000235786">
    <property type="component" value="Unassembled WGS sequence"/>
</dbReference>
<feature type="transmembrane region" description="Helical" evidence="5">
    <location>
        <begin position="72"/>
        <end position="93"/>
    </location>
</feature>
<keyword evidence="5" id="KW-0521">NADP</keyword>
<keyword evidence="3 5" id="KW-1133">Transmembrane helix</keyword>
<comment type="pathway">
    <text evidence="5">Protein modification; protein glycosylation.</text>
</comment>
<keyword evidence="2 5" id="KW-0812">Transmembrane</keyword>
<dbReference type="STRING" id="1149755.A0A2J6RD87"/>
<comment type="function">
    <text evidence="5">Plays a key role in early steps of protein N-linked glycosylation by being involved in the conversion of polyprenol into dolichol. Acts as a polyprenal reductase that mediates the reduction of polyprenal into dolichal in a NADP-dependent mechanism. Dolichols are required for the synthesis of dolichol-linked monosaccharides and the oligosaccharide precursor used for N-glycosylation.</text>
</comment>
<dbReference type="PROSITE" id="PS50244">
    <property type="entry name" value="S5A_REDUCTASE"/>
    <property type="match status" value="1"/>
</dbReference>
<comment type="similarity">
    <text evidence="5">Belongs to the steroid 5-alpha reductase family. Polyprenal reductase subfamily.</text>
</comment>
<evidence type="ECO:0000313" key="8">
    <source>
        <dbReference type="Proteomes" id="UP000235786"/>
    </source>
</evidence>
<dbReference type="UniPathway" id="UPA00378"/>
<accession>A0A2J6RD87</accession>
<gene>
    <name evidence="7" type="ORF">L207DRAFT_556082</name>
</gene>
<evidence type="ECO:0000256" key="3">
    <source>
        <dbReference type="ARBA" id="ARBA00022989"/>
    </source>
</evidence>
<keyword evidence="5" id="KW-0256">Endoplasmic reticulum</keyword>
<dbReference type="GO" id="GO:0160198">
    <property type="term" value="F:polyprenal reductase activity"/>
    <property type="evidence" value="ECO:0007669"/>
    <property type="project" value="UniProtKB-EC"/>
</dbReference>
<reference evidence="7 8" key="1">
    <citation type="submission" date="2016-04" db="EMBL/GenBank/DDBJ databases">
        <title>A degradative enzymes factory behind the ericoid mycorrhizal symbiosis.</title>
        <authorList>
            <consortium name="DOE Joint Genome Institute"/>
            <person name="Martino E."/>
            <person name="Morin E."/>
            <person name="Grelet G."/>
            <person name="Kuo A."/>
            <person name="Kohler A."/>
            <person name="Daghino S."/>
            <person name="Barry K."/>
            <person name="Choi C."/>
            <person name="Cichocki N."/>
            <person name="Clum A."/>
            <person name="Copeland A."/>
            <person name="Hainaut M."/>
            <person name="Haridas S."/>
            <person name="Labutti K."/>
            <person name="Lindquist E."/>
            <person name="Lipzen A."/>
            <person name="Khouja H.-R."/>
            <person name="Murat C."/>
            <person name="Ohm R."/>
            <person name="Olson A."/>
            <person name="Spatafora J."/>
            <person name="Veneault-Fourrey C."/>
            <person name="Henrissat B."/>
            <person name="Grigoriev I."/>
            <person name="Martin F."/>
            <person name="Perotto S."/>
        </authorList>
    </citation>
    <scope>NUCLEOTIDE SEQUENCE [LARGE SCALE GENOMIC DNA]</scope>
    <source>
        <strain evidence="7 8">F</strain>
    </source>
</reference>
<comment type="catalytic activity">
    <reaction evidence="5">
        <text>a di-trans,poly-cis-dolichal + NADP(+) = a di-trans,poly-cis-polyprenal + NADPH + H(+)</text>
        <dbReference type="Rhea" id="RHEA:80727"/>
        <dbReference type="Rhea" id="RHEA-COMP:19536"/>
        <dbReference type="Rhea" id="RHEA-COMP:19537"/>
        <dbReference type="ChEBI" id="CHEBI:15378"/>
        <dbReference type="ChEBI" id="CHEBI:57783"/>
        <dbReference type="ChEBI" id="CHEBI:58349"/>
        <dbReference type="ChEBI" id="CHEBI:231623"/>
        <dbReference type="ChEBI" id="CHEBI:231637"/>
        <dbReference type="EC" id="1.3.1.94"/>
    </reaction>
    <physiologicalReaction direction="right-to-left" evidence="5">
        <dbReference type="Rhea" id="RHEA:80729"/>
    </physiologicalReaction>
</comment>
<comment type="caution">
    <text evidence="5">Lacks conserved residue(s) required for the propagation of feature annotation.</text>
</comment>
<comment type="subcellular location">
    <subcellularLocation>
        <location evidence="1">Endomembrane system</location>
        <topology evidence="1">Multi-pass membrane protein</topology>
    </subcellularLocation>
    <subcellularLocation>
        <location evidence="5">Endoplasmic reticulum membrane</location>
    </subcellularLocation>
</comment>
<dbReference type="GO" id="GO:0005789">
    <property type="term" value="C:endoplasmic reticulum membrane"/>
    <property type="evidence" value="ECO:0007669"/>
    <property type="project" value="UniProtKB-SubCell"/>
</dbReference>
<feature type="transmembrane region" description="Helical" evidence="5">
    <location>
        <begin position="141"/>
        <end position="163"/>
    </location>
</feature>
<dbReference type="AlphaFoldDB" id="A0A2J6RD87"/>
<dbReference type="GO" id="GO:0016095">
    <property type="term" value="P:polyprenol catabolic process"/>
    <property type="evidence" value="ECO:0007669"/>
    <property type="project" value="UniProtKB-UniRule"/>
</dbReference>
<protein>
    <recommendedName>
        <fullName evidence="5">Polyprenal reductase</fullName>
        <ecNumber evidence="5">1.3.1.94</ecNumber>
    </recommendedName>
</protein>
<dbReference type="Pfam" id="PF02544">
    <property type="entry name" value="Steroid_dh"/>
    <property type="match status" value="1"/>
</dbReference>
<organism evidence="7 8">
    <name type="scientific">Hyaloscypha variabilis (strain UAMH 11265 / GT02V1 / F)</name>
    <name type="common">Meliniomyces variabilis</name>
    <dbReference type="NCBI Taxonomy" id="1149755"/>
    <lineage>
        <taxon>Eukaryota</taxon>
        <taxon>Fungi</taxon>
        <taxon>Dikarya</taxon>
        <taxon>Ascomycota</taxon>
        <taxon>Pezizomycotina</taxon>
        <taxon>Leotiomycetes</taxon>
        <taxon>Helotiales</taxon>
        <taxon>Hyaloscyphaceae</taxon>
        <taxon>Hyaloscypha</taxon>
        <taxon>Hyaloscypha variabilis</taxon>
    </lineage>
</organism>
<evidence type="ECO:0000256" key="2">
    <source>
        <dbReference type="ARBA" id="ARBA00022692"/>
    </source>
</evidence>
<dbReference type="OrthoDB" id="541710at2759"/>
<dbReference type="GO" id="GO:0003865">
    <property type="term" value="F:3-oxo-5-alpha-steroid 4-dehydrogenase activity"/>
    <property type="evidence" value="ECO:0007669"/>
    <property type="project" value="TreeGrafter"/>
</dbReference>
<feature type="domain" description="3-oxo-5-alpha-steroid 4-dehydrogenase C-terminal" evidence="6">
    <location>
        <begin position="178"/>
        <end position="297"/>
    </location>
</feature>
<evidence type="ECO:0000259" key="6">
    <source>
        <dbReference type="Pfam" id="PF02544"/>
    </source>
</evidence>
<proteinExistence type="inferred from homology"/>
<keyword evidence="8" id="KW-1185">Reference proteome</keyword>
<dbReference type="EC" id="1.3.1.94" evidence="5"/>
<dbReference type="PANTHER" id="PTHR14624">
    <property type="entry name" value="DFG10 PROTEIN"/>
    <property type="match status" value="1"/>
</dbReference>
<evidence type="ECO:0000313" key="7">
    <source>
        <dbReference type="EMBL" id="PMD36463.1"/>
    </source>
</evidence>
<name>A0A2J6RD87_HYAVF</name>
<dbReference type="InterPro" id="IPR039698">
    <property type="entry name" value="Dfg10/SRD5A3"/>
</dbReference>
<keyword evidence="5" id="KW-0560">Oxidoreductase</keyword>
<evidence type="ECO:0000256" key="1">
    <source>
        <dbReference type="ARBA" id="ARBA00004127"/>
    </source>
</evidence>
<dbReference type="GO" id="GO:0006488">
    <property type="term" value="P:dolichol-linked oligosaccharide biosynthetic process"/>
    <property type="evidence" value="ECO:0007669"/>
    <property type="project" value="UniProtKB-UniRule"/>
</dbReference>
<sequence length="297" mass="33517">MDPALFCQIFYSIGTAIDVGGPLISPFREYIMNYGFRSNTSTASGSSRQITFTTVLEYIGSFRVPHTWFTHYYLISVASSVFWVIQIFTQGMAFEFLASFSKPRSETMSVDQAFLAWLLMAIQGTRRLYECITFMKPTQSKMWAGTWIIGMAFYVCMGISVWIEGIASLKHTGQGSLPEVSAPTMKMLLAVPMFLVASGIQHDCHRYLANLKKYTLPSHFWFRWVVCPHYTSECLIYLAIAIAAAPHGQTFNRTVLAGLGFVASNLAVTADSTTKWYSKEFGIENVAGRWRMIPYVY</sequence>
<evidence type="ECO:0000256" key="5">
    <source>
        <dbReference type="RuleBase" id="RU367081"/>
    </source>
</evidence>
<dbReference type="InterPro" id="IPR001104">
    <property type="entry name" value="3-oxo-5_a-steroid_4-DH_C"/>
</dbReference>
<keyword evidence="4 5" id="KW-0472">Membrane</keyword>
<dbReference type="PANTHER" id="PTHR14624:SF0">
    <property type="entry name" value="POLYPRENOL REDUCTASE"/>
    <property type="match status" value="1"/>
</dbReference>
<dbReference type="EMBL" id="KZ613950">
    <property type="protein sequence ID" value="PMD36463.1"/>
    <property type="molecule type" value="Genomic_DNA"/>
</dbReference>
<dbReference type="GO" id="GO:0102389">
    <property type="term" value="F:polyprenol reductase activity"/>
    <property type="evidence" value="ECO:0007669"/>
    <property type="project" value="UniProtKB-UniRule"/>
</dbReference>
<evidence type="ECO:0000256" key="4">
    <source>
        <dbReference type="ARBA" id="ARBA00023136"/>
    </source>
</evidence>